<evidence type="ECO:0000256" key="3">
    <source>
        <dbReference type="ARBA" id="ARBA00023242"/>
    </source>
</evidence>
<feature type="compositionally biased region" description="Basic and acidic residues" evidence="5">
    <location>
        <begin position="131"/>
        <end position="140"/>
    </location>
</feature>
<dbReference type="PANTHER" id="PTHR11850">
    <property type="entry name" value="HOMEOBOX PROTEIN TRANSCRIPTION FACTORS"/>
    <property type="match status" value="1"/>
</dbReference>
<keyword evidence="8" id="KW-1185">Reference proteome</keyword>
<feature type="region of interest" description="Disordered" evidence="5">
    <location>
        <begin position="52"/>
        <end position="323"/>
    </location>
</feature>
<feature type="domain" description="Homeobox" evidence="6">
    <location>
        <begin position="410"/>
        <end position="473"/>
    </location>
</feature>
<protein>
    <recommendedName>
        <fullName evidence="6">Homeobox domain-containing protein</fullName>
    </recommendedName>
</protein>
<dbReference type="SUPFAM" id="SSF46689">
    <property type="entry name" value="Homeodomain-like"/>
    <property type="match status" value="1"/>
</dbReference>
<evidence type="ECO:0000256" key="5">
    <source>
        <dbReference type="SAM" id="MobiDB-lite"/>
    </source>
</evidence>
<dbReference type="EMBL" id="ML977631">
    <property type="protein sequence ID" value="KAF1995967.1"/>
    <property type="molecule type" value="Genomic_DNA"/>
</dbReference>
<dbReference type="Gene3D" id="1.10.10.60">
    <property type="entry name" value="Homeodomain-like"/>
    <property type="match status" value="1"/>
</dbReference>
<organism evidence="7 8">
    <name type="scientific">Amniculicola lignicola CBS 123094</name>
    <dbReference type="NCBI Taxonomy" id="1392246"/>
    <lineage>
        <taxon>Eukaryota</taxon>
        <taxon>Fungi</taxon>
        <taxon>Dikarya</taxon>
        <taxon>Ascomycota</taxon>
        <taxon>Pezizomycotina</taxon>
        <taxon>Dothideomycetes</taxon>
        <taxon>Pleosporomycetidae</taxon>
        <taxon>Pleosporales</taxon>
        <taxon>Amniculicolaceae</taxon>
        <taxon>Amniculicola</taxon>
    </lineage>
</organism>
<dbReference type="CDD" id="cd00086">
    <property type="entry name" value="homeodomain"/>
    <property type="match status" value="1"/>
</dbReference>
<reference evidence="7" key="1">
    <citation type="journal article" date="2020" name="Stud. Mycol.">
        <title>101 Dothideomycetes genomes: a test case for predicting lifestyles and emergence of pathogens.</title>
        <authorList>
            <person name="Haridas S."/>
            <person name="Albert R."/>
            <person name="Binder M."/>
            <person name="Bloem J."/>
            <person name="Labutti K."/>
            <person name="Salamov A."/>
            <person name="Andreopoulos B."/>
            <person name="Baker S."/>
            <person name="Barry K."/>
            <person name="Bills G."/>
            <person name="Bluhm B."/>
            <person name="Cannon C."/>
            <person name="Castanera R."/>
            <person name="Culley D."/>
            <person name="Daum C."/>
            <person name="Ezra D."/>
            <person name="Gonzalez J."/>
            <person name="Henrissat B."/>
            <person name="Kuo A."/>
            <person name="Liang C."/>
            <person name="Lipzen A."/>
            <person name="Lutzoni F."/>
            <person name="Magnuson J."/>
            <person name="Mondo S."/>
            <person name="Nolan M."/>
            <person name="Ohm R."/>
            <person name="Pangilinan J."/>
            <person name="Park H.-J."/>
            <person name="Ramirez L."/>
            <person name="Alfaro M."/>
            <person name="Sun H."/>
            <person name="Tritt A."/>
            <person name="Yoshinaga Y."/>
            <person name="Zwiers L.-H."/>
            <person name="Turgeon B."/>
            <person name="Goodwin S."/>
            <person name="Spatafora J."/>
            <person name="Crous P."/>
            <person name="Grigoriev I."/>
        </authorList>
    </citation>
    <scope>NUCLEOTIDE SEQUENCE</scope>
    <source>
        <strain evidence="7">CBS 123094</strain>
    </source>
</reference>
<feature type="compositionally biased region" description="Low complexity" evidence="5">
    <location>
        <begin position="166"/>
        <end position="181"/>
    </location>
</feature>
<feature type="compositionally biased region" description="Pro residues" evidence="5">
    <location>
        <begin position="286"/>
        <end position="296"/>
    </location>
</feature>
<feature type="DNA-binding region" description="Homeobox" evidence="4">
    <location>
        <begin position="412"/>
        <end position="474"/>
    </location>
</feature>
<keyword evidence="3 4" id="KW-0539">Nucleus</keyword>
<dbReference type="OrthoDB" id="10056939at2759"/>
<dbReference type="InterPro" id="IPR008422">
    <property type="entry name" value="KN_HD"/>
</dbReference>
<accession>A0A6A5W401</accession>
<proteinExistence type="predicted"/>
<feature type="compositionally biased region" description="Pro residues" evidence="5">
    <location>
        <begin position="120"/>
        <end position="130"/>
    </location>
</feature>
<dbReference type="SMART" id="SM00389">
    <property type="entry name" value="HOX"/>
    <property type="match status" value="1"/>
</dbReference>
<name>A0A6A5W401_9PLEO</name>
<dbReference type="AlphaFoldDB" id="A0A6A5W401"/>
<dbReference type="Proteomes" id="UP000799779">
    <property type="component" value="Unassembled WGS sequence"/>
</dbReference>
<feature type="compositionally biased region" description="Low complexity" evidence="5">
    <location>
        <begin position="66"/>
        <end position="94"/>
    </location>
</feature>
<gene>
    <name evidence="7" type="ORF">P154DRAFT_329430</name>
</gene>
<dbReference type="GO" id="GO:0005634">
    <property type="term" value="C:nucleus"/>
    <property type="evidence" value="ECO:0007669"/>
    <property type="project" value="UniProtKB-SubCell"/>
</dbReference>
<dbReference type="InterPro" id="IPR050224">
    <property type="entry name" value="TALE_homeobox"/>
</dbReference>
<dbReference type="InterPro" id="IPR001356">
    <property type="entry name" value="HD"/>
</dbReference>
<feature type="compositionally biased region" description="Pro residues" evidence="5">
    <location>
        <begin position="55"/>
        <end position="65"/>
    </location>
</feature>
<evidence type="ECO:0000256" key="4">
    <source>
        <dbReference type="PROSITE-ProRule" id="PRU00108"/>
    </source>
</evidence>
<comment type="subcellular location">
    <subcellularLocation>
        <location evidence="4">Nucleus</location>
    </subcellularLocation>
</comment>
<evidence type="ECO:0000313" key="8">
    <source>
        <dbReference type="Proteomes" id="UP000799779"/>
    </source>
</evidence>
<keyword evidence="2 4" id="KW-0371">Homeobox</keyword>
<evidence type="ECO:0000259" key="6">
    <source>
        <dbReference type="PROSITE" id="PS50071"/>
    </source>
</evidence>
<dbReference type="GO" id="GO:0006355">
    <property type="term" value="P:regulation of DNA-templated transcription"/>
    <property type="evidence" value="ECO:0007669"/>
    <property type="project" value="InterPro"/>
</dbReference>
<evidence type="ECO:0000256" key="1">
    <source>
        <dbReference type="ARBA" id="ARBA00023125"/>
    </source>
</evidence>
<dbReference type="InterPro" id="IPR009057">
    <property type="entry name" value="Homeodomain-like_sf"/>
</dbReference>
<dbReference type="GO" id="GO:0003677">
    <property type="term" value="F:DNA binding"/>
    <property type="evidence" value="ECO:0007669"/>
    <property type="project" value="UniProtKB-UniRule"/>
</dbReference>
<dbReference type="PROSITE" id="PS50071">
    <property type="entry name" value="HOMEOBOX_2"/>
    <property type="match status" value="1"/>
</dbReference>
<evidence type="ECO:0000313" key="7">
    <source>
        <dbReference type="EMBL" id="KAF1995967.1"/>
    </source>
</evidence>
<sequence>MEYLTLQDVPLRHHFPRSMASSEDHRGVDTTGSLPGLAAVCAQASFLLPRSECLLPPPPPPPPLSLHPQPMAGASSTFSTSLSAASSPPITLPANPRRPGPPYLCPTSQNTASSVRRIMIPPPVAAPAPDRPPRRVDSKAGPEPNIDSETQNHHLRNSPPFQPGEQRSSSTSLPSFSQLLQNVREPSPPKTPSRRNADTDSSPVMKPPHQPQFEDVSWQDGKRRRVDYGDPDVSQRPVASSERTMYDARRPSVIDPALSSTYSSPRAHLSVAMAPSAADRHHRPSLPYPPPPPGPPAHARHQSSPIPQGHAGYQFQQHPPPPSVMIAQNSYAHAPMHAAPFDHRRPSYYEQHPVPQLAHAYGRPPHESYYPREAYPTHPPHGYGQEIYHQPPQPYNSYTFQSTMGADQNAFNRKRRGNLPKEATGILKAWFQAHRDSPYPTEDEKLALCNQTNLSINQISNWFINARRRSAPKEQRDGANDVSS</sequence>
<evidence type="ECO:0000256" key="2">
    <source>
        <dbReference type="ARBA" id="ARBA00023155"/>
    </source>
</evidence>
<dbReference type="Pfam" id="PF05920">
    <property type="entry name" value="Homeobox_KN"/>
    <property type="match status" value="1"/>
</dbReference>
<keyword evidence="1 4" id="KW-0238">DNA-binding</keyword>